<gene>
    <name evidence="3" type="ORF">POM88_041628</name>
</gene>
<sequence>MLEVLQAAAMWFNISHDPQTYFRDQQLEFYDNYFPDLKAESLAARTIMDGEDDSLSMDPRPRDPSVLHLQPIHRIGSPPEGSDKLDSCGKLSWGSVVLGYLYMELCKSCKKYKDETAGCVLLLQLWAWSRLHSLAPVPRAPIVDNYDIWGTLLGPRGLSVHLDDEGGVPVSETYAHVEDAQSPSYASKRQHFVQEAELQQEASIQPPLQQPPPPMNQQHQPAEQQSPMNQQLPLTQKQQLANQVPPTQAAEQYQRVSPVQVAQQHQASPVQVAQQLQQPGQREHTMQL</sequence>
<name>A0AAD8HEM2_9APIA</name>
<accession>A0AAD8HEM2</accession>
<evidence type="ECO:0000259" key="2">
    <source>
        <dbReference type="Pfam" id="PF10536"/>
    </source>
</evidence>
<comment type="caution">
    <text evidence="3">The sequence shown here is derived from an EMBL/GenBank/DDBJ whole genome shotgun (WGS) entry which is preliminary data.</text>
</comment>
<reference evidence="3" key="2">
    <citation type="submission" date="2023-05" db="EMBL/GenBank/DDBJ databases">
        <authorList>
            <person name="Schelkunov M.I."/>
        </authorList>
    </citation>
    <scope>NUCLEOTIDE SEQUENCE</scope>
    <source>
        <strain evidence="3">Hsosn_3</strain>
        <tissue evidence="3">Leaf</tissue>
    </source>
</reference>
<dbReference type="GO" id="GO:0010073">
    <property type="term" value="P:meristem maintenance"/>
    <property type="evidence" value="ECO:0007669"/>
    <property type="project" value="InterPro"/>
</dbReference>
<feature type="region of interest" description="Disordered" evidence="1">
    <location>
        <begin position="196"/>
        <end position="288"/>
    </location>
</feature>
<feature type="compositionally biased region" description="Polar residues" evidence="1">
    <location>
        <begin position="222"/>
        <end position="265"/>
    </location>
</feature>
<dbReference type="InterPro" id="IPR044824">
    <property type="entry name" value="MAIN-like"/>
</dbReference>
<evidence type="ECO:0000313" key="4">
    <source>
        <dbReference type="Proteomes" id="UP001237642"/>
    </source>
</evidence>
<feature type="compositionally biased region" description="Low complexity" evidence="1">
    <location>
        <begin position="266"/>
        <end position="280"/>
    </location>
</feature>
<dbReference type="PANTHER" id="PTHR46033:SF1">
    <property type="entry name" value="PROTEIN MAIN-LIKE 2"/>
    <property type="match status" value="1"/>
</dbReference>
<dbReference type="Proteomes" id="UP001237642">
    <property type="component" value="Unassembled WGS sequence"/>
</dbReference>
<evidence type="ECO:0000313" key="3">
    <source>
        <dbReference type="EMBL" id="KAK1366067.1"/>
    </source>
</evidence>
<keyword evidence="4" id="KW-1185">Reference proteome</keyword>
<organism evidence="3 4">
    <name type="scientific">Heracleum sosnowskyi</name>
    <dbReference type="NCBI Taxonomy" id="360622"/>
    <lineage>
        <taxon>Eukaryota</taxon>
        <taxon>Viridiplantae</taxon>
        <taxon>Streptophyta</taxon>
        <taxon>Embryophyta</taxon>
        <taxon>Tracheophyta</taxon>
        <taxon>Spermatophyta</taxon>
        <taxon>Magnoliopsida</taxon>
        <taxon>eudicotyledons</taxon>
        <taxon>Gunneridae</taxon>
        <taxon>Pentapetalae</taxon>
        <taxon>asterids</taxon>
        <taxon>campanulids</taxon>
        <taxon>Apiales</taxon>
        <taxon>Apiaceae</taxon>
        <taxon>Apioideae</taxon>
        <taxon>apioid superclade</taxon>
        <taxon>Tordylieae</taxon>
        <taxon>Tordyliinae</taxon>
        <taxon>Heracleum</taxon>
    </lineage>
</organism>
<evidence type="ECO:0000256" key="1">
    <source>
        <dbReference type="SAM" id="MobiDB-lite"/>
    </source>
</evidence>
<proteinExistence type="predicted"/>
<dbReference type="AlphaFoldDB" id="A0AAD8HEM2"/>
<protein>
    <recommendedName>
        <fullName evidence="2">Aminotransferase-like plant mobile domain-containing protein</fullName>
    </recommendedName>
</protein>
<dbReference type="InterPro" id="IPR019557">
    <property type="entry name" value="AminoTfrase-like_pln_mobile"/>
</dbReference>
<dbReference type="PANTHER" id="PTHR46033">
    <property type="entry name" value="PROTEIN MAIN-LIKE 2"/>
    <property type="match status" value="1"/>
</dbReference>
<reference evidence="3" key="1">
    <citation type="submission" date="2023-02" db="EMBL/GenBank/DDBJ databases">
        <title>Genome of toxic invasive species Heracleum sosnowskyi carries increased number of genes despite the absence of recent whole-genome duplications.</title>
        <authorList>
            <person name="Schelkunov M."/>
            <person name="Shtratnikova V."/>
            <person name="Makarenko M."/>
            <person name="Klepikova A."/>
            <person name="Omelchenko D."/>
            <person name="Novikova G."/>
            <person name="Obukhova E."/>
            <person name="Bogdanov V."/>
            <person name="Penin A."/>
            <person name="Logacheva M."/>
        </authorList>
    </citation>
    <scope>NUCLEOTIDE SEQUENCE</scope>
    <source>
        <strain evidence="3">Hsosn_3</strain>
        <tissue evidence="3">Leaf</tissue>
    </source>
</reference>
<feature type="domain" description="Aminotransferase-like plant mobile" evidence="2">
    <location>
        <begin position="84"/>
        <end position="136"/>
    </location>
</feature>
<dbReference type="Pfam" id="PF10536">
    <property type="entry name" value="PMD"/>
    <property type="match status" value="1"/>
</dbReference>
<dbReference type="EMBL" id="JAUIZM010000009">
    <property type="protein sequence ID" value="KAK1366067.1"/>
    <property type="molecule type" value="Genomic_DNA"/>
</dbReference>